<name>A0A645BU94_9ZZZZ</name>
<sequence>MYQRLGEYQGERASLPFLALQVHLGSILLHDMLYQRQSKTGLHCHPFIPDDTELLKNMLLAGFGNTRPCITDGNEQPPLFSNLSPDPD</sequence>
<dbReference type="EMBL" id="VSSQ01020475">
    <property type="protein sequence ID" value="MPM65364.1"/>
    <property type="molecule type" value="Genomic_DNA"/>
</dbReference>
<accession>A0A645BU94</accession>
<evidence type="ECO:0000313" key="1">
    <source>
        <dbReference type="EMBL" id="MPM65364.1"/>
    </source>
</evidence>
<organism evidence="1">
    <name type="scientific">bioreactor metagenome</name>
    <dbReference type="NCBI Taxonomy" id="1076179"/>
    <lineage>
        <taxon>unclassified sequences</taxon>
        <taxon>metagenomes</taxon>
        <taxon>ecological metagenomes</taxon>
    </lineage>
</organism>
<dbReference type="AlphaFoldDB" id="A0A645BU94"/>
<comment type="caution">
    <text evidence="1">The sequence shown here is derived from an EMBL/GenBank/DDBJ whole genome shotgun (WGS) entry which is preliminary data.</text>
</comment>
<reference evidence="1" key="1">
    <citation type="submission" date="2019-08" db="EMBL/GenBank/DDBJ databases">
        <authorList>
            <person name="Kucharzyk K."/>
            <person name="Murdoch R.W."/>
            <person name="Higgins S."/>
            <person name="Loffler F."/>
        </authorList>
    </citation>
    <scope>NUCLEOTIDE SEQUENCE</scope>
</reference>
<proteinExistence type="predicted"/>
<protein>
    <submittedName>
        <fullName evidence="1">Uncharacterized protein</fullName>
    </submittedName>
</protein>
<gene>
    <name evidence="1" type="ORF">SDC9_112259</name>
</gene>